<evidence type="ECO:0000256" key="4">
    <source>
        <dbReference type="SAM" id="MobiDB-lite"/>
    </source>
</evidence>
<dbReference type="Gene3D" id="3.40.50.720">
    <property type="entry name" value="NAD(P)-binding Rossmann-like Domain"/>
    <property type="match status" value="1"/>
</dbReference>
<evidence type="ECO:0000313" key="6">
    <source>
        <dbReference type="Proteomes" id="UP001240984"/>
    </source>
</evidence>
<keyword evidence="3" id="KW-0560">Oxidoreductase</keyword>
<comment type="similarity">
    <text evidence="1">Belongs to the short-chain dehydrogenases/reductases (SDR) family.</text>
</comment>
<dbReference type="Proteomes" id="UP001240984">
    <property type="component" value="Unassembled WGS sequence"/>
</dbReference>
<accession>A0ABT9N629</accession>
<evidence type="ECO:0000313" key="5">
    <source>
        <dbReference type="EMBL" id="MDP9798990.1"/>
    </source>
</evidence>
<organism evidence="5 6">
    <name type="scientific">Catenuloplanes nepalensis</name>
    <dbReference type="NCBI Taxonomy" id="587533"/>
    <lineage>
        <taxon>Bacteria</taxon>
        <taxon>Bacillati</taxon>
        <taxon>Actinomycetota</taxon>
        <taxon>Actinomycetes</taxon>
        <taxon>Micromonosporales</taxon>
        <taxon>Micromonosporaceae</taxon>
        <taxon>Catenuloplanes</taxon>
    </lineage>
</organism>
<evidence type="ECO:0000256" key="3">
    <source>
        <dbReference type="ARBA" id="ARBA00023002"/>
    </source>
</evidence>
<dbReference type="SUPFAM" id="SSF51735">
    <property type="entry name" value="NAD(P)-binding Rossmann-fold domains"/>
    <property type="match status" value="1"/>
</dbReference>
<dbReference type="Pfam" id="PF00106">
    <property type="entry name" value="adh_short"/>
    <property type="match status" value="1"/>
</dbReference>
<dbReference type="InterPro" id="IPR002347">
    <property type="entry name" value="SDR_fam"/>
</dbReference>
<dbReference type="InterPro" id="IPR036291">
    <property type="entry name" value="NAD(P)-bd_dom_sf"/>
</dbReference>
<dbReference type="RefSeq" id="WP_306837292.1">
    <property type="nucleotide sequence ID" value="NZ_JAUSRA010000001.1"/>
</dbReference>
<name>A0ABT9N629_9ACTN</name>
<dbReference type="PANTHER" id="PTHR43618">
    <property type="entry name" value="7-ALPHA-HYDROXYSTEROID DEHYDROGENASE"/>
    <property type="match status" value="1"/>
</dbReference>
<sequence length="108" mass="11283">MGRVVVVSGGGTGTGQATAARFARDGADVVIVGRRADVLARAAEGIEAQDAGSVPAITADLTDADAALRVRDEVAERHGKATWWSRTRAATSRGRGRRAIRARTGRSR</sequence>
<evidence type="ECO:0000256" key="2">
    <source>
        <dbReference type="ARBA" id="ARBA00022857"/>
    </source>
</evidence>
<feature type="compositionally biased region" description="Basic residues" evidence="4">
    <location>
        <begin position="94"/>
        <end position="108"/>
    </location>
</feature>
<gene>
    <name evidence="5" type="ORF">J2S43_007502</name>
</gene>
<keyword evidence="2" id="KW-0521">NADP</keyword>
<dbReference type="PANTHER" id="PTHR43618:SF8">
    <property type="entry name" value="7ALPHA-HYDROXYSTEROID DEHYDROGENASE"/>
    <property type="match status" value="1"/>
</dbReference>
<dbReference type="EMBL" id="JAUSRA010000001">
    <property type="protein sequence ID" value="MDP9798990.1"/>
    <property type="molecule type" value="Genomic_DNA"/>
</dbReference>
<feature type="region of interest" description="Disordered" evidence="4">
    <location>
        <begin position="87"/>
        <end position="108"/>
    </location>
</feature>
<protein>
    <submittedName>
        <fullName evidence="5">Short-subunit dehydrogenase</fullName>
    </submittedName>
</protein>
<dbReference type="InterPro" id="IPR052178">
    <property type="entry name" value="Sec_Metab_Biosynth_SDR"/>
</dbReference>
<proteinExistence type="inferred from homology"/>
<reference evidence="5 6" key="1">
    <citation type="submission" date="2023-07" db="EMBL/GenBank/DDBJ databases">
        <title>Sequencing the genomes of 1000 actinobacteria strains.</title>
        <authorList>
            <person name="Klenk H.-P."/>
        </authorList>
    </citation>
    <scope>NUCLEOTIDE SEQUENCE [LARGE SCALE GENOMIC DNA]</scope>
    <source>
        <strain evidence="5 6">DSM 44710</strain>
    </source>
</reference>
<keyword evidence="6" id="KW-1185">Reference proteome</keyword>
<evidence type="ECO:0000256" key="1">
    <source>
        <dbReference type="ARBA" id="ARBA00006484"/>
    </source>
</evidence>
<comment type="caution">
    <text evidence="5">The sequence shown here is derived from an EMBL/GenBank/DDBJ whole genome shotgun (WGS) entry which is preliminary data.</text>
</comment>